<feature type="transmembrane region" description="Helical" evidence="1">
    <location>
        <begin position="5"/>
        <end position="22"/>
    </location>
</feature>
<dbReference type="InterPro" id="IPR052949">
    <property type="entry name" value="PA_immunity-related"/>
</dbReference>
<keyword evidence="1" id="KW-1133">Transmembrane helix</keyword>
<evidence type="ECO:0000256" key="1">
    <source>
        <dbReference type="SAM" id="Phobius"/>
    </source>
</evidence>
<dbReference type="PANTHER" id="PTHR42999">
    <property type="entry name" value="ANTIBIOTIC RESISTANCE PROTEIN MCBG"/>
    <property type="match status" value="1"/>
</dbReference>
<evidence type="ECO:0000313" key="3">
    <source>
        <dbReference type="Proteomes" id="UP001055514"/>
    </source>
</evidence>
<dbReference type="PANTHER" id="PTHR42999:SF2">
    <property type="match status" value="1"/>
</dbReference>
<keyword evidence="1" id="KW-0472">Membrane</keyword>
<proteinExistence type="predicted"/>
<dbReference type="Pfam" id="PF13599">
    <property type="entry name" value="Pentapeptide_4"/>
    <property type="match status" value="1"/>
</dbReference>
<name>A0AAE9MDR3_ACIPI</name>
<dbReference type="EMBL" id="CP095409">
    <property type="protein sequence ID" value="USU96899.1"/>
    <property type="molecule type" value="Genomic_DNA"/>
</dbReference>
<dbReference type="Gene3D" id="2.160.20.80">
    <property type="entry name" value="E3 ubiquitin-protein ligase SopA"/>
    <property type="match status" value="1"/>
</dbReference>
<accession>A0AAE9MDR3</accession>
<organism evidence="2 3">
    <name type="scientific">Acinetobacter pittii</name>
    <name type="common">Acinetobacter genomosp. 3</name>
    <dbReference type="NCBI Taxonomy" id="48296"/>
    <lineage>
        <taxon>Bacteria</taxon>
        <taxon>Pseudomonadati</taxon>
        <taxon>Pseudomonadota</taxon>
        <taxon>Gammaproteobacteria</taxon>
        <taxon>Moraxellales</taxon>
        <taxon>Moraxellaceae</taxon>
        <taxon>Acinetobacter</taxon>
        <taxon>Acinetobacter calcoaceticus/baumannii complex</taxon>
    </lineage>
</organism>
<keyword evidence="2" id="KW-0614">Plasmid</keyword>
<geneLocation type="plasmid" evidence="2 3">
    <name>pTCM-2</name>
</geneLocation>
<gene>
    <name evidence="2" type="ORF">MWH18_21510</name>
</gene>
<evidence type="ECO:0000313" key="2">
    <source>
        <dbReference type="EMBL" id="USU96899.1"/>
    </source>
</evidence>
<dbReference type="Pfam" id="PF00805">
    <property type="entry name" value="Pentapeptide"/>
    <property type="match status" value="1"/>
</dbReference>
<sequence length="259" mass="30282">MKYTLYILLAFSFIVFLFTAFWNQVSSTVLPNVTLGLYNRDFFQNVLVNAHNSAIDILLISIILYWFEQRKKKNDDINDIFQELEYLKYYKGDDISFRYFGRLKKIYDMGKNQIDLPEAQLYDIDIKEINLIKSNLIAANFKNTKISNCSFKQCNFEAAQFIDCKVISKNMVIFDQCNFKRANFYKAQLKGIDFRSCQLVHARFDQADLASADFRNVDCKGISFKNANLRCANFIGAKNLTQEMLNEAKNIKDIKLIKR</sequence>
<dbReference type="AlphaFoldDB" id="A0AAE9MDR3"/>
<keyword evidence="1" id="KW-0812">Transmembrane</keyword>
<dbReference type="Proteomes" id="UP001055514">
    <property type="component" value="Plasmid pTCM-2"/>
</dbReference>
<protein>
    <submittedName>
        <fullName evidence="2">Pentapeptide repeat-containing protein</fullName>
    </submittedName>
</protein>
<dbReference type="RefSeq" id="WP_199953180.1">
    <property type="nucleotide sequence ID" value="NZ_CP095409.1"/>
</dbReference>
<dbReference type="InterPro" id="IPR001646">
    <property type="entry name" value="5peptide_repeat"/>
</dbReference>
<dbReference type="SUPFAM" id="SSF141571">
    <property type="entry name" value="Pentapeptide repeat-like"/>
    <property type="match status" value="1"/>
</dbReference>
<feature type="transmembrane region" description="Helical" evidence="1">
    <location>
        <begin position="42"/>
        <end position="67"/>
    </location>
</feature>
<reference evidence="2" key="1">
    <citation type="submission" date="2022-04" db="EMBL/GenBank/DDBJ databases">
        <title>Emergence of ST220 Acinetobacter pittii strain in bloodstream infection, which co-producing chromosomal NDM-1 and OXA-820 carbapenemases.</title>
        <authorList>
            <person name="Tian C."/>
            <person name="Xing M."/>
            <person name="Fu L."/>
            <person name="Xia D."/>
        </authorList>
    </citation>
    <scope>NUCLEOTIDE SEQUENCE</scope>
    <source>
        <strain evidence="2">TCM</strain>
        <plasmid evidence="2">pTCM-2</plasmid>
    </source>
</reference>